<dbReference type="SUPFAM" id="SSF117782">
    <property type="entry name" value="YbjQ-like"/>
    <property type="match status" value="1"/>
</dbReference>
<gene>
    <name evidence="2" type="ORF">SAMN04488563_1832</name>
</gene>
<evidence type="ECO:0000313" key="3">
    <source>
        <dbReference type="Proteomes" id="UP000182977"/>
    </source>
</evidence>
<name>A0A1H2ILK0_9ACTN</name>
<proteinExistence type="predicted"/>
<organism evidence="2 3">
    <name type="scientific">Jiangella alkaliphila</name>
    <dbReference type="NCBI Taxonomy" id="419479"/>
    <lineage>
        <taxon>Bacteria</taxon>
        <taxon>Bacillati</taxon>
        <taxon>Actinomycetota</taxon>
        <taxon>Actinomycetes</taxon>
        <taxon>Jiangellales</taxon>
        <taxon>Jiangellaceae</taxon>
        <taxon>Jiangella</taxon>
    </lineage>
</organism>
<dbReference type="InterPro" id="IPR035439">
    <property type="entry name" value="UPF0145_dom_sf"/>
</dbReference>
<feature type="compositionally biased region" description="Basic and acidic residues" evidence="1">
    <location>
        <begin position="12"/>
        <end position="21"/>
    </location>
</feature>
<dbReference type="Gene3D" id="3.30.110.70">
    <property type="entry name" value="Hypothetical protein apc22750. Chain B"/>
    <property type="match status" value="1"/>
</dbReference>
<feature type="region of interest" description="Disordered" evidence="1">
    <location>
        <begin position="1"/>
        <end position="21"/>
    </location>
</feature>
<dbReference type="STRING" id="419479.SAMN04488563_1832"/>
<reference evidence="3" key="1">
    <citation type="submission" date="2016-10" db="EMBL/GenBank/DDBJ databases">
        <authorList>
            <person name="Varghese N."/>
            <person name="Submissions S."/>
        </authorList>
    </citation>
    <scope>NUCLEOTIDE SEQUENCE [LARGE SCALE GENOMIC DNA]</scope>
    <source>
        <strain evidence="3">DSM 45079</strain>
    </source>
</reference>
<protein>
    <recommendedName>
        <fullName evidence="4">Heavy-metal-binding</fullName>
    </recommendedName>
</protein>
<dbReference type="Proteomes" id="UP000182977">
    <property type="component" value="Chromosome I"/>
</dbReference>
<dbReference type="AlphaFoldDB" id="A0A1H2ILK0"/>
<keyword evidence="3" id="KW-1185">Reference proteome</keyword>
<sequence length="109" mass="11981">MVGVEEAGEPIAESRKRPDHRGMIPLYTTDYVVDVDAPITRSWVLFADRLDLNEALDELALLAEEQGANAVIGVKHSCWQATLGRHSVIHHYLLGTAVVFGMMPVPDGE</sequence>
<evidence type="ECO:0008006" key="4">
    <source>
        <dbReference type="Google" id="ProtNLM"/>
    </source>
</evidence>
<evidence type="ECO:0000313" key="2">
    <source>
        <dbReference type="EMBL" id="SDU45037.1"/>
    </source>
</evidence>
<dbReference type="EMBL" id="LT629791">
    <property type="protein sequence ID" value="SDU45037.1"/>
    <property type="molecule type" value="Genomic_DNA"/>
</dbReference>
<evidence type="ECO:0000256" key="1">
    <source>
        <dbReference type="SAM" id="MobiDB-lite"/>
    </source>
</evidence>
<accession>A0A1H2ILK0</accession>